<reference evidence="2 3" key="1">
    <citation type="submission" date="2019-05" db="EMBL/GenBank/DDBJ databases">
        <title>Another draft genome of Portunus trituberculatus and its Hox gene families provides insights of decapod evolution.</title>
        <authorList>
            <person name="Jeong J.-H."/>
            <person name="Song I."/>
            <person name="Kim S."/>
            <person name="Choi T."/>
            <person name="Kim D."/>
            <person name="Ryu S."/>
            <person name="Kim W."/>
        </authorList>
    </citation>
    <scope>NUCLEOTIDE SEQUENCE [LARGE SCALE GENOMIC DNA]</scope>
    <source>
        <tissue evidence="2">Muscle</tissue>
    </source>
</reference>
<accession>A0A5B7ER27</accession>
<feature type="compositionally biased region" description="Basic and acidic residues" evidence="1">
    <location>
        <begin position="75"/>
        <end position="88"/>
    </location>
</feature>
<evidence type="ECO:0000313" key="2">
    <source>
        <dbReference type="EMBL" id="MPC35579.1"/>
    </source>
</evidence>
<feature type="compositionally biased region" description="Polar residues" evidence="1">
    <location>
        <begin position="89"/>
        <end position="104"/>
    </location>
</feature>
<proteinExistence type="predicted"/>
<sequence>MDTHRSTSDSGGLLSVSRRSIRRLAHAVKLKPGSPTTQSADAAPAKLPTRNTVECETFSKGRYSFRWKKSTSKKFELQGDVAKQEHSTESVGRTSGQKGASVQRKTSRKKSSLQCTNKTKGRPLVSWPFKRSQGKLDLQKLTSQDGRAVCERVVRSNSNRKKVGGKTYTAIKTDADDTSECGTPKGTVSAGSSQRVIWKDAGEEGDDAGQRRAKSRRRRRKSQSDAEDSHNHSKPLKQTRLVASLCTPRRTRRQEQPHRCKPKKLAVTNEEFLSLKKKLEWELAFSLYCRQKKEFMEINKHMYECDECEARVKQHRPDCLASRCSSAWLAVALSWVQMRESVMWPAPPRGSTGHKGIVSRVLNCKVRARVRGLARALSSRQYSRCVVAPRQVVRVQGVRVCPESALPGSGGRVSPSKGVPAKTSYFVINNLWIQRPVKYSSFNMLSFIWLTNLILTRPMNKNVTTFLLPQAPIFPEPRLLPPSLNAQLIWLSF</sequence>
<feature type="region of interest" description="Disordered" evidence="1">
    <location>
        <begin position="75"/>
        <end position="131"/>
    </location>
</feature>
<evidence type="ECO:0000256" key="1">
    <source>
        <dbReference type="SAM" id="MobiDB-lite"/>
    </source>
</evidence>
<dbReference type="EMBL" id="VSRR010003306">
    <property type="protein sequence ID" value="MPC35579.1"/>
    <property type="molecule type" value="Genomic_DNA"/>
</dbReference>
<protein>
    <submittedName>
        <fullName evidence="2">Uncharacterized protein</fullName>
    </submittedName>
</protein>
<keyword evidence="3" id="KW-1185">Reference proteome</keyword>
<feature type="compositionally biased region" description="Basic residues" evidence="1">
    <location>
        <begin position="211"/>
        <end position="221"/>
    </location>
</feature>
<organism evidence="2 3">
    <name type="scientific">Portunus trituberculatus</name>
    <name type="common">Swimming crab</name>
    <name type="synonym">Neptunus trituberculatus</name>
    <dbReference type="NCBI Taxonomy" id="210409"/>
    <lineage>
        <taxon>Eukaryota</taxon>
        <taxon>Metazoa</taxon>
        <taxon>Ecdysozoa</taxon>
        <taxon>Arthropoda</taxon>
        <taxon>Crustacea</taxon>
        <taxon>Multicrustacea</taxon>
        <taxon>Malacostraca</taxon>
        <taxon>Eumalacostraca</taxon>
        <taxon>Eucarida</taxon>
        <taxon>Decapoda</taxon>
        <taxon>Pleocyemata</taxon>
        <taxon>Brachyura</taxon>
        <taxon>Eubrachyura</taxon>
        <taxon>Portunoidea</taxon>
        <taxon>Portunidae</taxon>
        <taxon>Portuninae</taxon>
        <taxon>Portunus</taxon>
    </lineage>
</organism>
<feature type="region of interest" description="Disordered" evidence="1">
    <location>
        <begin position="27"/>
        <end position="48"/>
    </location>
</feature>
<gene>
    <name evidence="2" type="ORF">E2C01_029004</name>
</gene>
<comment type="caution">
    <text evidence="2">The sequence shown here is derived from an EMBL/GenBank/DDBJ whole genome shotgun (WGS) entry which is preliminary data.</text>
</comment>
<name>A0A5B7ER27_PORTR</name>
<feature type="compositionally biased region" description="Basic and acidic residues" evidence="1">
    <location>
        <begin position="222"/>
        <end position="231"/>
    </location>
</feature>
<dbReference type="AlphaFoldDB" id="A0A5B7ER27"/>
<dbReference type="Proteomes" id="UP000324222">
    <property type="component" value="Unassembled WGS sequence"/>
</dbReference>
<feature type="region of interest" description="Disordered" evidence="1">
    <location>
        <begin position="175"/>
        <end position="261"/>
    </location>
</feature>
<evidence type="ECO:0000313" key="3">
    <source>
        <dbReference type="Proteomes" id="UP000324222"/>
    </source>
</evidence>